<dbReference type="PROSITE" id="PS50103">
    <property type="entry name" value="ZF_C3H1"/>
    <property type="match status" value="2"/>
</dbReference>
<dbReference type="Gene3D" id="2.130.10.10">
    <property type="entry name" value="YVTN repeat-like/Quinoprotein amine dehydrogenase"/>
    <property type="match status" value="2"/>
</dbReference>
<dbReference type="InterPro" id="IPR001680">
    <property type="entry name" value="WD40_rpt"/>
</dbReference>
<dbReference type="InterPro" id="IPR044715">
    <property type="entry name" value="WDR86-like"/>
</dbReference>
<feature type="zinc finger region" description="C3H1-type" evidence="7">
    <location>
        <begin position="30"/>
        <end position="56"/>
    </location>
</feature>
<feature type="repeat" description="WD" evidence="6">
    <location>
        <begin position="221"/>
        <end position="262"/>
    </location>
</feature>
<feature type="domain" description="C3H1-type" evidence="9">
    <location>
        <begin position="30"/>
        <end position="56"/>
    </location>
</feature>
<feature type="domain" description="C3H1-type" evidence="9">
    <location>
        <begin position="183"/>
        <end position="210"/>
    </location>
</feature>
<dbReference type="PROSITE" id="PS50082">
    <property type="entry name" value="WD_REPEATS_2"/>
    <property type="match status" value="2"/>
</dbReference>
<feature type="zinc finger region" description="C3H1-type" evidence="7">
    <location>
        <begin position="183"/>
        <end position="210"/>
    </location>
</feature>
<dbReference type="Pfam" id="PF00400">
    <property type="entry name" value="WD40"/>
    <property type="match status" value="3"/>
</dbReference>
<sequence length="510" mass="56345">MEIKTARINPEATERSVFDRIGGVGRAPLNSNKIICKFWLNGRCLKKPCRFAHCESETPVLAADHRPRKIPYYHPSRNTLVSNHTWRRAPRNSENVKEKVVDKSFGNLTKKSSDLKKKSPEKVVDKSSENLPGKSSDLEKKLTENGPKFAEKVAEKSSDTAPENDSNLENVVEEKSLEHVPKKTPERVCEFWVQGNCVHGDQCPYLHSWFRGDKFSMLAQLQGHKKAVNGIALPQGSNKLYSGSSDGTVRLWDCHTGKCANVINLGGEVGSVCSEGPWVFVGMPNVVKVWNTESGAEYSLNGPVGQVNALTAVKDLLFAGVEDGVILAWKGTNETNVTFQVAATLKGHTRGVTSLVVGGKRLYSGSMDHTIRVWDHENLQCIMTLNGHDDVVKSLMCWNQYFLSCSLDCTLKVWATTEEGSLEVIYTHSEEHGILALCGMTDLDTKPILCCSCDDNSVHLYELPSGRLFAKQEVHTLQIGPGGLFFTGDRTGLLTVWNWLAEAVPKTSQA</sequence>
<dbReference type="EMBL" id="OIVN01006159">
    <property type="protein sequence ID" value="SPD26485.1"/>
    <property type="molecule type" value="Genomic_DNA"/>
</dbReference>
<reference evidence="10" key="1">
    <citation type="submission" date="2018-02" db="EMBL/GenBank/DDBJ databases">
        <authorList>
            <person name="Cohen D.B."/>
            <person name="Kent A.D."/>
        </authorList>
    </citation>
    <scope>NUCLEOTIDE SEQUENCE</scope>
</reference>
<evidence type="ECO:0000256" key="2">
    <source>
        <dbReference type="ARBA" id="ARBA00022723"/>
    </source>
</evidence>
<dbReference type="InterPro" id="IPR036855">
    <property type="entry name" value="Znf_CCCH_sf"/>
</dbReference>
<dbReference type="SUPFAM" id="SSF50978">
    <property type="entry name" value="WD40 repeat-like"/>
    <property type="match status" value="1"/>
</dbReference>
<gene>
    <name evidence="10" type="ORF">FSB_LOCUS54367</name>
</gene>
<evidence type="ECO:0000256" key="4">
    <source>
        <dbReference type="ARBA" id="ARBA00022771"/>
    </source>
</evidence>
<accession>A0A2N9IQ39</accession>
<name>A0A2N9IQ39_FAGSY</name>
<feature type="repeat" description="WD" evidence="6">
    <location>
        <begin position="345"/>
        <end position="384"/>
    </location>
</feature>
<dbReference type="InterPro" id="IPR036322">
    <property type="entry name" value="WD40_repeat_dom_sf"/>
</dbReference>
<evidence type="ECO:0000256" key="5">
    <source>
        <dbReference type="ARBA" id="ARBA00022833"/>
    </source>
</evidence>
<evidence type="ECO:0000256" key="8">
    <source>
        <dbReference type="SAM" id="MobiDB-lite"/>
    </source>
</evidence>
<evidence type="ECO:0000256" key="6">
    <source>
        <dbReference type="PROSITE-ProRule" id="PRU00221"/>
    </source>
</evidence>
<feature type="compositionally biased region" description="Basic and acidic residues" evidence="8">
    <location>
        <begin position="111"/>
        <end position="128"/>
    </location>
</feature>
<evidence type="ECO:0000259" key="9">
    <source>
        <dbReference type="PROSITE" id="PS50103"/>
    </source>
</evidence>
<keyword evidence="2 7" id="KW-0479">Metal-binding</keyword>
<dbReference type="Pfam" id="PF18345">
    <property type="entry name" value="zf_CCCH_4"/>
    <property type="match status" value="1"/>
</dbReference>
<evidence type="ECO:0000313" key="10">
    <source>
        <dbReference type="EMBL" id="SPD26485.1"/>
    </source>
</evidence>
<dbReference type="InterPro" id="IPR015943">
    <property type="entry name" value="WD40/YVTN_repeat-like_dom_sf"/>
</dbReference>
<feature type="region of interest" description="Disordered" evidence="8">
    <location>
        <begin position="110"/>
        <end position="177"/>
    </location>
</feature>
<dbReference type="PANTHER" id="PTHR44489">
    <property type="match status" value="1"/>
</dbReference>
<dbReference type="SMART" id="SM00320">
    <property type="entry name" value="WD40"/>
    <property type="match status" value="6"/>
</dbReference>
<keyword evidence="3" id="KW-0677">Repeat</keyword>
<organism evidence="10">
    <name type="scientific">Fagus sylvatica</name>
    <name type="common">Beechnut</name>
    <dbReference type="NCBI Taxonomy" id="28930"/>
    <lineage>
        <taxon>Eukaryota</taxon>
        <taxon>Viridiplantae</taxon>
        <taxon>Streptophyta</taxon>
        <taxon>Embryophyta</taxon>
        <taxon>Tracheophyta</taxon>
        <taxon>Spermatophyta</taxon>
        <taxon>Magnoliopsida</taxon>
        <taxon>eudicotyledons</taxon>
        <taxon>Gunneridae</taxon>
        <taxon>Pentapetalae</taxon>
        <taxon>rosids</taxon>
        <taxon>fabids</taxon>
        <taxon>Fagales</taxon>
        <taxon>Fagaceae</taxon>
        <taxon>Fagus</taxon>
    </lineage>
</organism>
<protein>
    <recommendedName>
        <fullName evidence="9">C3H1-type domain-containing protein</fullName>
    </recommendedName>
</protein>
<dbReference type="InterPro" id="IPR020472">
    <property type="entry name" value="WD40_PAC1"/>
</dbReference>
<feature type="compositionally biased region" description="Polar residues" evidence="8">
    <location>
        <begin position="159"/>
        <end position="169"/>
    </location>
</feature>
<dbReference type="PANTHER" id="PTHR44489:SF14">
    <property type="entry name" value="ZINC FINGER CCCH DOMAIN-CONTAINING PROTEIN 59-RELATED"/>
    <property type="match status" value="1"/>
</dbReference>
<proteinExistence type="predicted"/>
<dbReference type="SMART" id="SM00356">
    <property type="entry name" value="ZnF_C3H1"/>
    <property type="match status" value="2"/>
</dbReference>
<keyword evidence="5 7" id="KW-0862">Zinc</keyword>
<dbReference type="InterPro" id="IPR000571">
    <property type="entry name" value="Znf_CCCH"/>
</dbReference>
<dbReference type="AlphaFoldDB" id="A0A2N9IQ39"/>
<evidence type="ECO:0000256" key="1">
    <source>
        <dbReference type="ARBA" id="ARBA00022574"/>
    </source>
</evidence>
<dbReference type="GO" id="GO:0008270">
    <property type="term" value="F:zinc ion binding"/>
    <property type="evidence" value="ECO:0007669"/>
    <property type="project" value="UniProtKB-KW"/>
</dbReference>
<evidence type="ECO:0000256" key="7">
    <source>
        <dbReference type="PROSITE-ProRule" id="PRU00723"/>
    </source>
</evidence>
<keyword evidence="4 7" id="KW-0863">Zinc-finger</keyword>
<keyword evidence="1 6" id="KW-0853">WD repeat</keyword>
<feature type="compositionally biased region" description="Basic and acidic residues" evidence="8">
    <location>
        <begin position="136"/>
        <end position="158"/>
    </location>
</feature>
<evidence type="ECO:0000256" key="3">
    <source>
        <dbReference type="ARBA" id="ARBA00022737"/>
    </source>
</evidence>
<dbReference type="PRINTS" id="PR00320">
    <property type="entry name" value="GPROTEINBRPT"/>
</dbReference>
<dbReference type="PROSITE" id="PS50294">
    <property type="entry name" value="WD_REPEATS_REGION"/>
    <property type="match status" value="2"/>
</dbReference>
<dbReference type="SUPFAM" id="SSF90229">
    <property type="entry name" value="CCCH zinc finger"/>
    <property type="match status" value="1"/>
</dbReference>